<dbReference type="CDD" id="cd03220">
    <property type="entry name" value="ABC_KpsT_Wzt"/>
    <property type="match status" value="1"/>
</dbReference>
<evidence type="ECO:0000313" key="7">
    <source>
        <dbReference type="Proteomes" id="UP000011863"/>
    </source>
</evidence>
<dbReference type="GO" id="GO:0140359">
    <property type="term" value="F:ABC-type transporter activity"/>
    <property type="evidence" value="ECO:0007669"/>
    <property type="project" value="InterPro"/>
</dbReference>
<keyword evidence="7" id="KW-1185">Reference proteome</keyword>
<proteinExistence type="inferred from homology"/>
<dbReference type="InterPro" id="IPR015860">
    <property type="entry name" value="ABC_transpr_TagH-like"/>
</dbReference>
<dbReference type="KEGG" id="aym:YM304_30090"/>
<dbReference type="GO" id="GO:0016887">
    <property type="term" value="F:ATP hydrolysis activity"/>
    <property type="evidence" value="ECO:0007669"/>
    <property type="project" value="InterPro"/>
</dbReference>
<comment type="similarity">
    <text evidence="1">Belongs to the ABC transporter superfamily.</text>
</comment>
<evidence type="ECO:0000256" key="3">
    <source>
        <dbReference type="ARBA" id="ARBA00022741"/>
    </source>
</evidence>
<evidence type="ECO:0000256" key="4">
    <source>
        <dbReference type="ARBA" id="ARBA00022840"/>
    </source>
</evidence>
<dbReference type="Gene3D" id="3.40.50.300">
    <property type="entry name" value="P-loop containing nucleotide triphosphate hydrolases"/>
    <property type="match status" value="1"/>
</dbReference>
<dbReference type="GO" id="GO:0016020">
    <property type="term" value="C:membrane"/>
    <property type="evidence" value="ECO:0007669"/>
    <property type="project" value="InterPro"/>
</dbReference>
<keyword evidence="3" id="KW-0547">Nucleotide-binding</keyword>
<dbReference type="InterPro" id="IPR003439">
    <property type="entry name" value="ABC_transporter-like_ATP-bd"/>
</dbReference>
<keyword evidence="4 6" id="KW-0067">ATP-binding</keyword>
<dbReference type="AlphaFoldDB" id="A0A6C7EAF9"/>
<dbReference type="Pfam" id="PF00005">
    <property type="entry name" value="ABC_tran"/>
    <property type="match status" value="1"/>
</dbReference>
<dbReference type="SUPFAM" id="SSF52540">
    <property type="entry name" value="P-loop containing nucleoside triphosphate hydrolases"/>
    <property type="match status" value="1"/>
</dbReference>
<protein>
    <submittedName>
        <fullName evidence="6">Putative polysaccharide ABC transporter ATP-binding protein</fullName>
    </submittedName>
</protein>
<accession>A0A6C7EAF9</accession>
<organism evidence="6 7">
    <name type="scientific">Ilumatobacter coccineus (strain NBRC 103263 / KCTC 29153 / YM16-304)</name>
    <dbReference type="NCBI Taxonomy" id="1313172"/>
    <lineage>
        <taxon>Bacteria</taxon>
        <taxon>Bacillati</taxon>
        <taxon>Actinomycetota</taxon>
        <taxon>Acidimicrobiia</taxon>
        <taxon>Acidimicrobiales</taxon>
        <taxon>Ilumatobacteraceae</taxon>
        <taxon>Ilumatobacter</taxon>
    </lineage>
</organism>
<dbReference type="GO" id="GO:0005524">
    <property type="term" value="F:ATP binding"/>
    <property type="evidence" value="ECO:0007669"/>
    <property type="project" value="UniProtKB-KW"/>
</dbReference>
<dbReference type="PROSITE" id="PS00211">
    <property type="entry name" value="ABC_TRANSPORTER_1"/>
    <property type="match status" value="1"/>
</dbReference>
<dbReference type="PANTHER" id="PTHR46743:SF2">
    <property type="entry name" value="TEICHOIC ACIDS EXPORT ATP-BINDING PROTEIN TAGH"/>
    <property type="match status" value="1"/>
</dbReference>
<dbReference type="Proteomes" id="UP000011863">
    <property type="component" value="Chromosome"/>
</dbReference>
<feature type="domain" description="ABC transporter" evidence="5">
    <location>
        <begin position="39"/>
        <end position="257"/>
    </location>
</feature>
<evidence type="ECO:0000259" key="5">
    <source>
        <dbReference type="PROSITE" id="PS50893"/>
    </source>
</evidence>
<dbReference type="InterPro" id="IPR050683">
    <property type="entry name" value="Bact_Polysacc_Export_ATP-bd"/>
</dbReference>
<dbReference type="PANTHER" id="PTHR46743">
    <property type="entry name" value="TEICHOIC ACIDS EXPORT ATP-BINDING PROTEIN TAGH"/>
    <property type="match status" value="1"/>
</dbReference>
<dbReference type="PROSITE" id="PS50893">
    <property type="entry name" value="ABC_TRANSPORTER_2"/>
    <property type="match status" value="1"/>
</dbReference>
<keyword evidence="2" id="KW-0813">Transport</keyword>
<dbReference type="InterPro" id="IPR003593">
    <property type="entry name" value="AAA+_ATPase"/>
</dbReference>
<gene>
    <name evidence="6" type="ORF">YM304_30090</name>
</gene>
<sequence length="257" mass="27861">MRVTETSATAPAPHQMNAPISVSVDSADVKYRVYEERNYSMRDMVSSGFRRRHSTIVHAVQDVSFDVHIGEAVGIVGSNGSGKSTLLRAVAGLQALESGSIKIRGEAQLLSVSGALKPSLSGYRNVLLGGLAMGLDKSEIEAQMDDIIEFSGLGEAMGRPMKTYSSGMRARLSFSIATLRVPDILLIDEALAVGDKEFRSKSLERVNEIRDQAGTILMVTHNLNEIRDSCTRAIWLEKGVLMADGDVADVLAQYESR</sequence>
<dbReference type="InterPro" id="IPR027417">
    <property type="entry name" value="P-loop_NTPase"/>
</dbReference>
<reference evidence="6 7" key="1">
    <citation type="journal article" date="2013" name="Int. J. Syst. Evol. Microbiol.">
        <title>Ilumatobacter nonamiense sp. nov. and Ilumatobacter coccineum sp. nov., isolated from seashore sand.</title>
        <authorList>
            <person name="Matsumoto A."/>
            <person name="Kasai H."/>
            <person name="Matsuo Y."/>
            <person name="Shizuri Y."/>
            <person name="Ichikawa N."/>
            <person name="Fujita N."/>
            <person name="Omura S."/>
            <person name="Takahashi Y."/>
        </authorList>
    </citation>
    <scope>NUCLEOTIDE SEQUENCE [LARGE SCALE GENOMIC DNA]</scope>
    <source>
        <strain evidence="7">NBRC 103263 / KCTC 29153 / YM16-304</strain>
    </source>
</reference>
<dbReference type="SMART" id="SM00382">
    <property type="entry name" value="AAA"/>
    <property type="match status" value="1"/>
</dbReference>
<evidence type="ECO:0000313" key="6">
    <source>
        <dbReference type="EMBL" id="BAN03323.1"/>
    </source>
</evidence>
<evidence type="ECO:0000256" key="1">
    <source>
        <dbReference type="ARBA" id="ARBA00005417"/>
    </source>
</evidence>
<dbReference type="InterPro" id="IPR017871">
    <property type="entry name" value="ABC_transporter-like_CS"/>
</dbReference>
<dbReference type="EMBL" id="AP012057">
    <property type="protein sequence ID" value="BAN03323.1"/>
    <property type="molecule type" value="Genomic_DNA"/>
</dbReference>
<name>A0A6C7EAF9_ILUCY</name>
<evidence type="ECO:0000256" key="2">
    <source>
        <dbReference type="ARBA" id="ARBA00022448"/>
    </source>
</evidence>